<dbReference type="Pfam" id="PF00196">
    <property type="entry name" value="GerE"/>
    <property type="match status" value="1"/>
</dbReference>
<dbReference type="AlphaFoldDB" id="A0A365H7R9"/>
<organism evidence="2 3">
    <name type="scientific">Actinomadura craniellae</name>
    <dbReference type="NCBI Taxonomy" id="2231787"/>
    <lineage>
        <taxon>Bacteria</taxon>
        <taxon>Bacillati</taxon>
        <taxon>Actinomycetota</taxon>
        <taxon>Actinomycetes</taxon>
        <taxon>Streptosporangiales</taxon>
        <taxon>Thermomonosporaceae</taxon>
        <taxon>Actinomadura</taxon>
    </lineage>
</organism>
<keyword evidence="3" id="KW-1185">Reference proteome</keyword>
<protein>
    <recommendedName>
        <fullName evidence="1">HTH luxR-type domain-containing protein</fullName>
    </recommendedName>
</protein>
<proteinExistence type="predicted"/>
<comment type="caution">
    <text evidence="2">The sequence shown here is derived from an EMBL/GenBank/DDBJ whole genome shotgun (WGS) entry which is preliminary data.</text>
</comment>
<dbReference type="GO" id="GO:0006355">
    <property type="term" value="P:regulation of DNA-templated transcription"/>
    <property type="evidence" value="ECO:0007669"/>
    <property type="project" value="InterPro"/>
</dbReference>
<accession>A0A365H7R9</accession>
<name>A0A365H7R9_9ACTN</name>
<reference evidence="2 3" key="1">
    <citation type="submission" date="2018-06" db="EMBL/GenBank/DDBJ databases">
        <title>Actinomadura craniellae sp. nov. isolated from marine sponge Craniella sp.</title>
        <authorList>
            <person name="Li L."/>
            <person name="Xu Q.H."/>
            <person name="Lin H.W."/>
            <person name="Lu Y.H."/>
        </authorList>
    </citation>
    <scope>NUCLEOTIDE SEQUENCE [LARGE SCALE GENOMIC DNA]</scope>
    <source>
        <strain evidence="2 3">LHW63021</strain>
    </source>
</reference>
<dbReference type="InterPro" id="IPR000792">
    <property type="entry name" value="Tscrpt_reg_LuxR_C"/>
</dbReference>
<sequence length="342" mass="37275">MLVTLCARRWRVGFEAGETATRLLQGIVDDGVLTSYKELLVRGGCPNGEAADLLGGPQMVATLTEAGMAYVEPAGLAGEPRFVAIQPELALQSSLAALSRRLVARQQRLVDGYRRMAEAHPFPGVLEAGRDRLVTVLTNRAEISDVSRALLSTARRHWLTLENFVMERPLEELVAMPPLPVFEGEVGCRCIYQESCADTPIGAQIMKIHAEAGEEARTVPRIGMKMKLADEAVALLPLMPTGVSGALLVRSPLIVRALRQYFELLWERAVPVGAAEAEPPLSDVQRTILQLLAQDMTDERVARRLGMNVASVRRHVSDIRKELGAANRFAAGAAAARRGWVT</sequence>
<dbReference type="InterPro" id="IPR036388">
    <property type="entry name" value="WH-like_DNA-bd_sf"/>
</dbReference>
<dbReference type="PANTHER" id="PTHR34293">
    <property type="entry name" value="HTH-TYPE TRANSCRIPTIONAL REGULATOR TRMBL2"/>
    <property type="match status" value="1"/>
</dbReference>
<evidence type="ECO:0000313" key="3">
    <source>
        <dbReference type="Proteomes" id="UP000251891"/>
    </source>
</evidence>
<dbReference type="EMBL" id="QLYX01000004">
    <property type="protein sequence ID" value="RAY15016.1"/>
    <property type="molecule type" value="Genomic_DNA"/>
</dbReference>
<feature type="domain" description="HTH luxR-type" evidence="1">
    <location>
        <begin position="274"/>
        <end position="339"/>
    </location>
</feature>
<dbReference type="PROSITE" id="PS50043">
    <property type="entry name" value="HTH_LUXR_2"/>
    <property type="match status" value="1"/>
</dbReference>
<dbReference type="PANTHER" id="PTHR34293:SF1">
    <property type="entry name" value="HTH-TYPE TRANSCRIPTIONAL REGULATOR TRMBL2"/>
    <property type="match status" value="1"/>
</dbReference>
<gene>
    <name evidence="2" type="ORF">DPM19_09705</name>
</gene>
<dbReference type="Gene3D" id="1.10.10.10">
    <property type="entry name" value="Winged helix-like DNA-binding domain superfamily/Winged helix DNA-binding domain"/>
    <property type="match status" value="1"/>
</dbReference>
<evidence type="ECO:0000313" key="2">
    <source>
        <dbReference type="EMBL" id="RAY15016.1"/>
    </source>
</evidence>
<evidence type="ECO:0000259" key="1">
    <source>
        <dbReference type="PROSITE" id="PS50043"/>
    </source>
</evidence>
<dbReference type="Proteomes" id="UP000251891">
    <property type="component" value="Unassembled WGS sequence"/>
</dbReference>
<dbReference type="InterPro" id="IPR016032">
    <property type="entry name" value="Sig_transdc_resp-reg_C-effctor"/>
</dbReference>
<dbReference type="SUPFAM" id="SSF46894">
    <property type="entry name" value="C-terminal effector domain of the bipartite response regulators"/>
    <property type="match status" value="1"/>
</dbReference>
<dbReference type="GO" id="GO:0003677">
    <property type="term" value="F:DNA binding"/>
    <property type="evidence" value="ECO:0007669"/>
    <property type="project" value="InterPro"/>
</dbReference>
<dbReference type="SMART" id="SM00421">
    <property type="entry name" value="HTH_LUXR"/>
    <property type="match status" value="1"/>
</dbReference>
<dbReference type="InterPro" id="IPR051797">
    <property type="entry name" value="TrmB-like"/>
</dbReference>